<reference evidence="2 3" key="1">
    <citation type="submission" date="2019-06" db="EMBL/GenBank/DDBJ databases">
        <title>WGS assembly of Gossypium darwinii.</title>
        <authorList>
            <person name="Chen Z.J."/>
            <person name="Sreedasyam A."/>
            <person name="Ando A."/>
            <person name="Song Q."/>
            <person name="De L."/>
            <person name="Hulse-Kemp A."/>
            <person name="Ding M."/>
            <person name="Ye W."/>
            <person name="Kirkbride R."/>
            <person name="Jenkins J."/>
            <person name="Plott C."/>
            <person name="Lovell J."/>
            <person name="Lin Y.-M."/>
            <person name="Vaughn R."/>
            <person name="Liu B."/>
            <person name="Li W."/>
            <person name="Simpson S."/>
            <person name="Scheffler B."/>
            <person name="Saski C."/>
            <person name="Grover C."/>
            <person name="Hu G."/>
            <person name="Conover J."/>
            <person name="Carlson J."/>
            <person name="Shu S."/>
            <person name="Boston L."/>
            <person name="Williams M."/>
            <person name="Peterson D."/>
            <person name="Mcgee K."/>
            <person name="Jones D."/>
            <person name="Wendel J."/>
            <person name="Stelly D."/>
            <person name="Grimwood J."/>
            <person name="Schmutz J."/>
        </authorList>
    </citation>
    <scope>NUCLEOTIDE SEQUENCE [LARGE SCALE GENOMIC DNA]</scope>
    <source>
        <strain evidence="2">1808015.09</strain>
    </source>
</reference>
<dbReference type="AlphaFoldDB" id="A0A5D2H8I3"/>
<name>A0A5D2H8I3_GOSDA</name>
<accession>A0A5D2H8I3</accession>
<keyword evidence="3" id="KW-1185">Reference proteome</keyword>
<proteinExistence type="predicted"/>
<dbReference type="Proteomes" id="UP000323506">
    <property type="component" value="Chromosome A03"/>
</dbReference>
<sequence>MTYKISSDACPQLGQEGSSASPRLARSALVIFGTPRLLLQVDEEVGCS</sequence>
<feature type="region of interest" description="Disordered" evidence="1">
    <location>
        <begin position="1"/>
        <end position="22"/>
    </location>
</feature>
<organism evidence="2 3">
    <name type="scientific">Gossypium darwinii</name>
    <name type="common">Darwin's cotton</name>
    <name type="synonym">Gossypium barbadense var. darwinii</name>
    <dbReference type="NCBI Taxonomy" id="34276"/>
    <lineage>
        <taxon>Eukaryota</taxon>
        <taxon>Viridiplantae</taxon>
        <taxon>Streptophyta</taxon>
        <taxon>Embryophyta</taxon>
        <taxon>Tracheophyta</taxon>
        <taxon>Spermatophyta</taxon>
        <taxon>Magnoliopsida</taxon>
        <taxon>eudicotyledons</taxon>
        <taxon>Gunneridae</taxon>
        <taxon>Pentapetalae</taxon>
        <taxon>rosids</taxon>
        <taxon>malvids</taxon>
        <taxon>Malvales</taxon>
        <taxon>Malvaceae</taxon>
        <taxon>Malvoideae</taxon>
        <taxon>Gossypium</taxon>
    </lineage>
</organism>
<gene>
    <name evidence="2" type="ORF">ES288_A03G249200v1</name>
</gene>
<evidence type="ECO:0000313" key="2">
    <source>
        <dbReference type="EMBL" id="TYH26398.1"/>
    </source>
</evidence>
<protein>
    <submittedName>
        <fullName evidence="2">Uncharacterized protein</fullName>
    </submittedName>
</protein>
<dbReference type="EMBL" id="CM017690">
    <property type="protein sequence ID" value="TYH26398.1"/>
    <property type="molecule type" value="Genomic_DNA"/>
</dbReference>
<evidence type="ECO:0000256" key="1">
    <source>
        <dbReference type="SAM" id="MobiDB-lite"/>
    </source>
</evidence>
<evidence type="ECO:0000313" key="3">
    <source>
        <dbReference type="Proteomes" id="UP000323506"/>
    </source>
</evidence>